<sequence>MKQTITYNKSILAIVIAMSIVITLLSSGVAHGQNSNLSQNEPLKSIANETGGSNDSIIISIPVEKGYVNGNISYFISTDASQEMIVSSITNTTKFDVNYAPTLSNTPELSRQQGFVFTNGLLGNGTFEHQLPVASAASGDEGYSPLFQINYVKWNNESQPRILKSTADIMDAQSQGELTVEKSNVVINSPAVMIK</sequence>
<gene>
    <name evidence="2" type="ORF">NARC_40027</name>
</gene>
<dbReference type="EMBL" id="VOAH01000004">
    <property type="protein sequence ID" value="TVP41068.1"/>
    <property type="molecule type" value="Genomic_DNA"/>
</dbReference>
<dbReference type="Proteomes" id="UP000315289">
    <property type="component" value="Unassembled WGS sequence"/>
</dbReference>
<dbReference type="AlphaFoldDB" id="A0A557SWT3"/>
<dbReference type="Pfam" id="PF24298">
    <property type="entry name" value="DUF7482"/>
    <property type="match status" value="1"/>
</dbReference>
<evidence type="ECO:0000259" key="1">
    <source>
        <dbReference type="Pfam" id="PF24298"/>
    </source>
</evidence>
<comment type="caution">
    <text evidence="2">The sequence shown here is derived from an EMBL/GenBank/DDBJ whole genome shotgun (WGS) entry which is preliminary data.</text>
</comment>
<reference evidence="2 3" key="1">
    <citation type="journal article" date="2019" name="Front. Microbiol.">
        <title>Ammonia Oxidation by the Arctic Terrestrial Thaumarchaeote Candidatus Nitrosocosmicus arcticus Is Stimulated by Increasing Temperatures.</title>
        <authorList>
            <person name="Alves R.J.E."/>
            <person name="Kerou M."/>
            <person name="Zappe A."/>
            <person name="Bittner R."/>
            <person name="Abby S.S."/>
            <person name="Schmidt H.A."/>
            <person name="Pfeifer K."/>
            <person name="Schleper C."/>
        </authorList>
    </citation>
    <scope>NUCLEOTIDE SEQUENCE [LARGE SCALE GENOMIC DNA]</scope>
    <source>
        <strain evidence="2 3">Kfb</strain>
    </source>
</reference>
<organism evidence="2 3">
    <name type="scientific">Candidatus Nitrosocosmicus arcticus</name>
    <dbReference type="NCBI Taxonomy" id="2035267"/>
    <lineage>
        <taxon>Archaea</taxon>
        <taxon>Nitrososphaerota</taxon>
        <taxon>Nitrososphaeria</taxon>
        <taxon>Nitrososphaerales</taxon>
        <taxon>Nitrososphaeraceae</taxon>
        <taxon>Candidatus Nitrosocosmicus</taxon>
    </lineage>
</organism>
<accession>A0A557SWT3</accession>
<evidence type="ECO:0000313" key="3">
    <source>
        <dbReference type="Proteomes" id="UP000315289"/>
    </source>
</evidence>
<keyword evidence="3" id="KW-1185">Reference proteome</keyword>
<feature type="domain" description="DUF7482" evidence="1">
    <location>
        <begin position="69"/>
        <end position="192"/>
    </location>
</feature>
<proteinExistence type="predicted"/>
<name>A0A557SWT3_9ARCH</name>
<dbReference type="OrthoDB" id="9592at2157"/>
<protein>
    <submittedName>
        <fullName evidence="2">Periplasmic protein of plastocyanin/azurin family protein</fullName>
    </submittedName>
</protein>
<dbReference type="InterPro" id="IPR055905">
    <property type="entry name" value="DUF7482"/>
</dbReference>
<evidence type="ECO:0000313" key="2">
    <source>
        <dbReference type="EMBL" id="TVP41068.1"/>
    </source>
</evidence>
<dbReference type="RefSeq" id="WP_144729195.1">
    <property type="nucleotide sequence ID" value="NZ_ML675580.1"/>
</dbReference>